<proteinExistence type="predicted"/>
<feature type="compositionally biased region" description="Polar residues" evidence="1">
    <location>
        <begin position="1127"/>
        <end position="1141"/>
    </location>
</feature>
<feature type="region of interest" description="Disordered" evidence="1">
    <location>
        <begin position="1034"/>
        <end position="1081"/>
    </location>
</feature>
<feature type="compositionally biased region" description="Low complexity" evidence="1">
    <location>
        <begin position="1045"/>
        <end position="1064"/>
    </location>
</feature>
<dbReference type="RefSeq" id="XP_976892.2">
    <property type="nucleotide sequence ID" value="XM_971799.2"/>
</dbReference>
<dbReference type="KEGG" id="tet:TTHERM_00029950"/>
<feature type="region of interest" description="Disordered" evidence="1">
    <location>
        <begin position="598"/>
        <end position="620"/>
    </location>
</feature>
<feature type="compositionally biased region" description="Basic and acidic residues" evidence="1">
    <location>
        <begin position="662"/>
        <end position="671"/>
    </location>
</feature>
<sequence>MFIIHLYLYYFLNLQKVTKFFVSQAFFFEKGIFTGSLQEDIKYLIIKQQQQQQKKYNQRLFIKSKIEKTNKLQQNKQTYKKQQRLIKVQLHCKMTDYHNLIQEYQNGNSTMESKQRAFMKAIYQTPHFYNMIKRQEDKINRLVSAFKIREFNRKDIVYRHKQPVKEIYWILEGQMSCWDKKTDQDINTEMKLTGMYEQFIASNNMDSLARDQQEKFQNIQIRLKYLRDPELDQMIREIDTQREYFLLSNICSIKRVRFLEAGEIAGENCANSGLKYDGLCVVSSEKCIALSLSTEEYNHIFTTNKDCFYFIKEALQQIFGFSNQRLINRLAYQFEVINYQYNQVIYNEGDIADCVYVIKSGEVEIVKTLSLAQLQQQDILSGSNQINQDLIQNKDKNVEISTSYQVQGSTNQAVLKHVQNCEISKYKRKLKPKVMETQIVLKNQGLLGLEDYVQEACEMQPEKDIEESIKPKKKNGDLQEKKKKLRYVKAISKSNDTVLLKIRDKYINNLLNEQGINRHKVSEKMKILKLQYHSERLQKIHEIKSQNNQQNNTGQGGVITDLIAYNNYYENSNINISNNNNNTTNNIPLNKFISNQSNNFNYSQESDEKHKNTQLLKKQDTSQSQLLISSLVSKSNIHFGKIPDRRSSDEENYNSNKTAPANDKEDASSASKDKIYSFTPQSNRIAQQREALKNLQQLDIKGSVQNKYFAECNSAEPILASYSRKNMKKFTDYSSVSTTTTASLNSMQKLSPTLSIPINSYQKFQSGKQMNLNGTPSNVLVNSPTCVPELQQRMNVQRQRPSKTFTDINSNSMQSQREGSTSPMPCLHPLIASEKFNSQKLQETNKKISSSSEFIKDTNLFYSTNFISKNQSMQQLQQTDLISSSYKINNNNNQNNTNKEELNLLFLLPEKTKLINQKRQNRQKTDFQQNGSQVQLKFNSNKANANEQCKKSFDSKLKCNNQITSNIASLADLDNLQLQQSIQEYLPDTVSSNPIQEDQKQFFNRLKGIHPVLKKCKTLIFTNDKISQVKDCQTEQQNDDKSKKVQQQQDTTTTDSSTQCISSDRTNMNKTEQKTQKHRRIQISDKQDINMISEINCVPLLKNQKEQIKTKQTLYKDNFNSFSAKNLNTHNCDPQQNQKNTQQEKGDYQTPINIISYKQQNELYVDSGYCQNKKKNVAQDQKNANALEMLRRSNTTKQSKNNIFSTSCQDPQLKSKLILSNSLSNLINSKPMNHSLQVKDRIVTQE</sequence>
<feature type="domain" description="Cyclic nucleotide-binding" evidence="2">
    <location>
        <begin position="318"/>
        <end position="381"/>
    </location>
</feature>
<gene>
    <name evidence="3" type="ORF">TTHERM_00029950</name>
</gene>
<evidence type="ECO:0000313" key="4">
    <source>
        <dbReference type="Proteomes" id="UP000009168"/>
    </source>
</evidence>
<reference evidence="4" key="1">
    <citation type="journal article" date="2006" name="PLoS Biol.">
        <title>Macronuclear genome sequence of the ciliate Tetrahymena thermophila, a model eukaryote.</title>
        <authorList>
            <person name="Eisen J.A."/>
            <person name="Coyne R.S."/>
            <person name="Wu M."/>
            <person name="Wu D."/>
            <person name="Thiagarajan M."/>
            <person name="Wortman J.R."/>
            <person name="Badger J.H."/>
            <person name="Ren Q."/>
            <person name="Amedeo P."/>
            <person name="Jones K.M."/>
            <person name="Tallon L.J."/>
            <person name="Delcher A.L."/>
            <person name="Salzberg S.L."/>
            <person name="Silva J.C."/>
            <person name="Haas B.J."/>
            <person name="Majoros W.H."/>
            <person name="Farzad M."/>
            <person name="Carlton J.M."/>
            <person name="Smith R.K. Jr."/>
            <person name="Garg J."/>
            <person name="Pearlman R.E."/>
            <person name="Karrer K.M."/>
            <person name="Sun L."/>
            <person name="Manning G."/>
            <person name="Elde N.C."/>
            <person name="Turkewitz A.P."/>
            <person name="Asai D.J."/>
            <person name="Wilkes D.E."/>
            <person name="Wang Y."/>
            <person name="Cai H."/>
            <person name="Collins K."/>
            <person name="Stewart B.A."/>
            <person name="Lee S.R."/>
            <person name="Wilamowska K."/>
            <person name="Weinberg Z."/>
            <person name="Ruzzo W.L."/>
            <person name="Wloga D."/>
            <person name="Gaertig J."/>
            <person name="Frankel J."/>
            <person name="Tsao C.-C."/>
            <person name="Gorovsky M.A."/>
            <person name="Keeling P.J."/>
            <person name="Waller R.F."/>
            <person name="Patron N.J."/>
            <person name="Cherry J.M."/>
            <person name="Stover N.A."/>
            <person name="Krieger C.J."/>
            <person name="del Toro C."/>
            <person name="Ryder H.F."/>
            <person name="Williamson S.C."/>
            <person name="Barbeau R.A."/>
            <person name="Hamilton E.P."/>
            <person name="Orias E."/>
        </authorList>
    </citation>
    <scope>NUCLEOTIDE SEQUENCE [LARGE SCALE GENOMIC DNA]</scope>
    <source>
        <strain evidence="4">SB210</strain>
    </source>
</reference>
<dbReference type="InterPro" id="IPR000595">
    <property type="entry name" value="cNMP-bd_dom"/>
</dbReference>
<dbReference type="InParanoid" id="Q22MX8"/>
<dbReference type="GeneID" id="7833571"/>
<feature type="region of interest" description="Disordered" evidence="1">
    <location>
        <begin position="639"/>
        <end position="671"/>
    </location>
</feature>
<dbReference type="InterPro" id="IPR018490">
    <property type="entry name" value="cNMP-bd_dom_sf"/>
</dbReference>
<dbReference type="PROSITE" id="PS50042">
    <property type="entry name" value="CNMP_BINDING_3"/>
    <property type="match status" value="1"/>
</dbReference>
<accession>Q22MX8</accession>
<evidence type="ECO:0000313" key="3">
    <source>
        <dbReference type="EMBL" id="EAR86490.2"/>
    </source>
</evidence>
<dbReference type="EMBL" id="GG662720">
    <property type="protein sequence ID" value="EAR86490.2"/>
    <property type="molecule type" value="Genomic_DNA"/>
</dbReference>
<name>Q22MX8_TETTS</name>
<dbReference type="HOGENOM" id="CLU_277265_0_0_1"/>
<dbReference type="AlphaFoldDB" id="Q22MX8"/>
<evidence type="ECO:0000256" key="1">
    <source>
        <dbReference type="SAM" id="MobiDB-lite"/>
    </source>
</evidence>
<keyword evidence="4" id="KW-1185">Reference proteome</keyword>
<organism evidence="3 4">
    <name type="scientific">Tetrahymena thermophila (strain SB210)</name>
    <dbReference type="NCBI Taxonomy" id="312017"/>
    <lineage>
        <taxon>Eukaryota</taxon>
        <taxon>Sar</taxon>
        <taxon>Alveolata</taxon>
        <taxon>Ciliophora</taxon>
        <taxon>Intramacronucleata</taxon>
        <taxon>Oligohymenophorea</taxon>
        <taxon>Hymenostomatida</taxon>
        <taxon>Tetrahymenina</taxon>
        <taxon>Tetrahymenidae</taxon>
        <taxon>Tetrahymena</taxon>
    </lineage>
</organism>
<protein>
    <submittedName>
        <fullName evidence="3">Cyclic nucleotide-binding domain protein</fullName>
    </submittedName>
</protein>
<feature type="region of interest" description="Disordered" evidence="1">
    <location>
        <begin position="1127"/>
        <end position="1147"/>
    </location>
</feature>
<dbReference type="Gene3D" id="2.60.120.10">
    <property type="entry name" value="Jelly Rolls"/>
    <property type="match status" value="2"/>
</dbReference>
<dbReference type="SUPFAM" id="SSF51206">
    <property type="entry name" value="cAMP-binding domain-like"/>
    <property type="match status" value="2"/>
</dbReference>
<dbReference type="CDD" id="cd00038">
    <property type="entry name" value="CAP_ED"/>
    <property type="match status" value="1"/>
</dbReference>
<dbReference type="InterPro" id="IPR014710">
    <property type="entry name" value="RmlC-like_jellyroll"/>
</dbReference>
<dbReference type="Proteomes" id="UP000009168">
    <property type="component" value="Unassembled WGS sequence"/>
</dbReference>
<evidence type="ECO:0000259" key="2">
    <source>
        <dbReference type="PROSITE" id="PS50042"/>
    </source>
</evidence>